<evidence type="ECO:0000256" key="1">
    <source>
        <dbReference type="SAM" id="MobiDB-lite"/>
    </source>
</evidence>
<feature type="compositionally biased region" description="Basic and acidic residues" evidence="1">
    <location>
        <begin position="307"/>
        <end position="316"/>
    </location>
</feature>
<organism evidence="3">
    <name type="scientific">Plasmodium chabaudi adami</name>
    <dbReference type="NCBI Taxonomy" id="5826"/>
    <lineage>
        <taxon>Eukaryota</taxon>
        <taxon>Sar</taxon>
        <taxon>Alveolata</taxon>
        <taxon>Apicomplexa</taxon>
        <taxon>Aconoidasida</taxon>
        <taxon>Haemosporida</taxon>
        <taxon>Plasmodiidae</taxon>
        <taxon>Plasmodium</taxon>
        <taxon>Plasmodium (Vinckeia)</taxon>
    </lineage>
</organism>
<sequence>MGMKSCETFLEVDKLFINYKTNEEKFSTNSGLYYQYCPVERGSKRCNNDYEKLKAISEYAFRELAKNDKVNLDSGYDPSADYVFMGWCHRLYNISKDHNLYLNQSYGNNLGRSIGDFNYKGILNNKKHLIDSNIAIMNMFYLLFQQICKTINIYETHKEQTYEYISSAAQCHIMFNKLSNFVNQCGPYLRLFNYLKTIYDEYIKAVIKDNDYDQSLSSQLIELSSIDKTKFGSDLNSVGCKRVHQMLEKKISRVKNDPQEEEDELSILIELLVSDDDEDADGDDADNDNGDDSEKRFYIIKNIDNTSKNHEKDPGKLSDQSNMSNDDPNHPDRDTTNNTDYSNDKDQTEHKQEKTLENSKISDKSSENPSDEQLTKETTQENQDNIKETQDNTKETQDNTKETQDTTKKTQDTIKESKDDTHKKQDTTKESIVETLKSMKPAANFSKRDLSSFNNTLTNIGNNSYEKTLQNLQNTSSKHTEFVNEVNNAINQPDKETIIPPSDDNKYIPERSGSDLPSSDDPSIYPPPVPHSSQNPQTEPTKQSEPEHKQDEDQKEKDQQPTLTIQGASGGSINTPHVQVTKPDNSGNNINGIISESVSSMDILKKHKLIAFSVIGIAIPITLAIMYKYLSPWRTKKSKRKTKMKKIINLVGVNKTKKTVINSINGKKPMKIVINSSTKKKQTEKFITSVYRKNFPLLNIYKLMQADPVPFINLFFLFIFFVYKRTRGSIEL</sequence>
<feature type="transmembrane region" description="Helical" evidence="2">
    <location>
        <begin position="703"/>
        <end position="723"/>
    </location>
</feature>
<proteinExistence type="predicted"/>
<feature type="region of interest" description="Disordered" evidence="1">
    <location>
        <begin position="493"/>
        <end position="586"/>
    </location>
</feature>
<gene>
    <name evidence="3" type="ORF">PCHDS_000514000</name>
</gene>
<dbReference type="AlphaFoldDB" id="A0A1C6WGN4"/>
<name>A0A1C6WGN4_PLACE</name>
<dbReference type="Proteomes" id="UP000507536">
    <property type="component" value="Unassembled WGS sequence"/>
</dbReference>
<feature type="compositionally biased region" description="Basic and acidic residues" evidence="1">
    <location>
        <begin position="373"/>
        <end position="430"/>
    </location>
</feature>
<dbReference type="InterPro" id="IPR006477">
    <property type="entry name" value="Yir_bir_cir"/>
</dbReference>
<keyword evidence="2" id="KW-0812">Transmembrane</keyword>
<feature type="compositionally biased region" description="Polar residues" evidence="1">
    <location>
        <begin position="561"/>
        <end position="584"/>
    </location>
</feature>
<dbReference type="EMBL" id="FMIN01000206">
    <property type="protein sequence ID" value="SCL87023.1"/>
    <property type="molecule type" value="Genomic_DNA"/>
</dbReference>
<evidence type="ECO:0000256" key="2">
    <source>
        <dbReference type="SAM" id="Phobius"/>
    </source>
</evidence>
<feature type="compositionally biased region" description="Basic and acidic residues" evidence="1">
    <location>
        <begin position="342"/>
        <end position="366"/>
    </location>
</feature>
<keyword evidence="2" id="KW-1133">Transmembrane helix</keyword>
<reference evidence="3" key="1">
    <citation type="submission" date="2016-08" db="EMBL/GenBank/DDBJ databases">
        <authorList>
            <consortium name="Pathogen Informatics"/>
        </authorList>
    </citation>
    <scope>NUCLEOTIDE SEQUENCE</scope>
    <source>
        <strain evidence="3">DS</strain>
    </source>
</reference>
<feature type="compositionally biased region" description="Basic and acidic residues" evidence="1">
    <location>
        <begin position="493"/>
        <end position="513"/>
    </location>
</feature>
<protein>
    <submittedName>
        <fullName evidence="3">CIR protein</fullName>
    </submittedName>
</protein>
<accession>A0A1C6WGN4</accession>
<keyword evidence="2" id="KW-0472">Membrane</keyword>
<feature type="transmembrane region" description="Helical" evidence="2">
    <location>
        <begin position="609"/>
        <end position="630"/>
    </location>
</feature>
<evidence type="ECO:0000313" key="3">
    <source>
        <dbReference type="EMBL" id="SCL87023.1"/>
    </source>
</evidence>
<feature type="compositionally biased region" description="Acidic residues" evidence="1">
    <location>
        <begin position="274"/>
        <end position="291"/>
    </location>
</feature>
<feature type="region of interest" description="Disordered" evidence="1">
    <location>
        <begin position="274"/>
        <end position="430"/>
    </location>
</feature>
<feature type="compositionally biased region" description="Basic and acidic residues" evidence="1">
    <location>
        <begin position="542"/>
        <end position="559"/>
    </location>
</feature>
<feature type="compositionally biased region" description="Low complexity" evidence="1">
    <location>
        <begin position="514"/>
        <end position="523"/>
    </location>
</feature>
<dbReference type="Pfam" id="PF06022">
    <property type="entry name" value="Cir_Bir_Yir"/>
    <property type="match status" value="1"/>
</dbReference>